<dbReference type="SUPFAM" id="SSF57701">
    <property type="entry name" value="Zn2/Cys6 DNA-binding domain"/>
    <property type="match status" value="1"/>
</dbReference>
<dbReference type="PROSITE" id="PS50048">
    <property type="entry name" value="ZN2_CY6_FUNGAL_2"/>
    <property type="match status" value="1"/>
</dbReference>
<protein>
    <recommendedName>
        <fullName evidence="2">Zn(2)-C6 fungal-type domain-containing protein</fullName>
    </recommendedName>
</protein>
<dbReference type="GeneID" id="25788346"/>
<dbReference type="GO" id="GO:0008270">
    <property type="term" value="F:zinc ion binding"/>
    <property type="evidence" value="ECO:0007669"/>
    <property type="project" value="InterPro"/>
</dbReference>
<evidence type="ECO:0000313" key="3">
    <source>
        <dbReference type="EMBL" id="EHK19378.1"/>
    </source>
</evidence>
<evidence type="ECO:0000259" key="2">
    <source>
        <dbReference type="PROSITE" id="PS50048"/>
    </source>
</evidence>
<gene>
    <name evidence="3" type="ORF">TRIVIDRAFT_156269</name>
</gene>
<dbReference type="InterPro" id="IPR052400">
    <property type="entry name" value="Zn2-C6_fungal_TF"/>
</dbReference>
<dbReference type="InterPro" id="IPR036864">
    <property type="entry name" value="Zn2-C6_fun-type_DNA-bd_sf"/>
</dbReference>
<evidence type="ECO:0000256" key="1">
    <source>
        <dbReference type="ARBA" id="ARBA00023242"/>
    </source>
</evidence>
<dbReference type="eggNOG" id="ENOG502SHD4">
    <property type="taxonomic scope" value="Eukaryota"/>
</dbReference>
<dbReference type="InParanoid" id="G9N0U5"/>
<keyword evidence="1" id="KW-0539">Nucleus</keyword>
<dbReference type="STRING" id="413071.G9N0U5"/>
<dbReference type="CDD" id="cd00067">
    <property type="entry name" value="GAL4"/>
    <property type="match status" value="1"/>
</dbReference>
<dbReference type="PANTHER" id="PTHR47657:SF13">
    <property type="entry name" value="ZN(2)-C6 FUNGAL-TYPE DOMAIN-CONTAINING PROTEIN-RELATED"/>
    <property type="match status" value="1"/>
</dbReference>
<dbReference type="HOGENOM" id="CLU_024934_1_0_1"/>
<feature type="domain" description="Zn(2)-C6 fungal-type" evidence="2">
    <location>
        <begin position="21"/>
        <end position="51"/>
    </location>
</feature>
<dbReference type="Pfam" id="PF00172">
    <property type="entry name" value="Zn_clus"/>
    <property type="match status" value="1"/>
</dbReference>
<proteinExistence type="predicted"/>
<dbReference type="Gene3D" id="4.10.240.10">
    <property type="entry name" value="Zn(2)-C6 fungal-type DNA-binding domain"/>
    <property type="match status" value="1"/>
</dbReference>
<dbReference type="OrthoDB" id="416217at2759"/>
<organism evidence="3 4">
    <name type="scientific">Hypocrea virens (strain Gv29-8 / FGSC 10586)</name>
    <name type="common">Gliocladium virens</name>
    <name type="synonym">Trichoderma virens</name>
    <dbReference type="NCBI Taxonomy" id="413071"/>
    <lineage>
        <taxon>Eukaryota</taxon>
        <taxon>Fungi</taxon>
        <taxon>Dikarya</taxon>
        <taxon>Ascomycota</taxon>
        <taxon>Pezizomycotina</taxon>
        <taxon>Sordariomycetes</taxon>
        <taxon>Hypocreomycetidae</taxon>
        <taxon>Hypocreales</taxon>
        <taxon>Hypocreaceae</taxon>
        <taxon>Trichoderma</taxon>
    </lineage>
</organism>
<dbReference type="OMA" id="PIARFWS"/>
<dbReference type="AlphaFoldDB" id="G9N0U5"/>
<reference evidence="3 4" key="1">
    <citation type="journal article" date="2011" name="Genome Biol.">
        <title>Comparative genome sequence analysis underscores mycoparasitism as the ancestral life style of Trichoderma.</title>
        <authorList>
            <person name="Kubicek C.P."/>
            <person name="Herrera-Estrella A."/>
            <person name="Seidl-Seiboth V."/>
            <person name="Martinez D.A."/>
            <person name="Druzhinina I.S."/>
            <person name="Thon M."/>
            <person name="Zeilinger S."/>
            <person name="Casas-Flores S."/>
            <person name="Horwitz B.A."/>
            <person name="Mukherjee P.K."/>
            <person name="Mukherjee M."/>
            <person name="Kredics L."/>
            <person name="Alcaraz L.D."/>
            <person name="Aerts A."/>
            <person name="Antal Z."/>
            <person name="Atanasova L."/>
            <person name="Cervantes-Badillo M.G."/>
            <person name="Challacombe J."/>
            <person name="Chertkov O."/>
            <person name="McCluskey K."/>
            <person name="Coulpier F."/>
            <person name="Deshpande N."/>
            <person name="von Doehren H."/>
            <person name="Ebbole D.J."/>
            <person name="Esquivel-Naranjo E.U."/>
            <person name="Fekete E."/>
            <person name="Flipphi M."/>
            <person name="Glaser F."/>
            <person name="Gomez-Rodriguez E.Y."/>
            <person name="Gruber S."/>
            <person name="Han C."/>
            <person name="Henrissat B."/>
            <person name="Hermosa R."/>
            <person name="Hernandez-Onate M."/>
            <person name="Karaffa L."/>
            <person name="Kosti I."/>
            <person name="Le Crom S."/>
            <person name="Lindquist E."/>
            <person name="Lucas S."/>
            <person name="Luebeck M."/>
            <person name="Luebeck P.S."/>
            <person name="Margeot A."/>
            <person name="Metz B."/>
            <person name="Misra M."/>
            <person name="Nevalainen H."/>
            <person name="Omann M."/>
            <person name="Packer N."/>
            <person name="Perrone G."/>
            <person name="Uresti-Rivera E.E."/>
            <person name="Salamov A."/>
            <person name="Schmoll M."/>
            <person name="Seiboth B."/>
            <person name="Shapiro H."/>
            <person name="Sukno S."/>
            <person name="Tamayo-Ramos J.A."/>
            <person name="Tisch D."/>
            <person name="Wiest A."/>
            <person name="Wilkinson H.H."/>
            <person name="Zhang M."/>
            <person name="Coutinho P.M."/>
            <person name="Kenerley C.M."/>
            <person name="Monte E."/>
            <person name="Baker S.E."/>
            <person name="Grigoriev I.V."/>
        </authorList>
    </citation>
    <scope>NUCLEOTIDE SEQUENCE [LARGE SCALE GENOMIC DNA]</scope>
    <source>
        <strain evidence="4">Gv29-8 / FGSC 10586</strain>
    </source>
</reference>
<feature type="non-terminal residue" evidence="3">
    <location>
        <position position="1"/>
    </location>
</feature>
<dbReference type="PROSITE" id="PS00463">
    <property type="entry name" value="ZN2_CY6_FUNGAL_1"/>
    <property type="match status" value="1"/>
</dbReference>
<dbReference type="EMBL" id="ABDF02000083">
    <property type="protein sequence ID" value="EHK19378.1"/>
    <property type="molecule type" value="Genomic_DNA"/>
</dbReference>
<keyword evidence="4" id="KW-1185">Reference proteome</keyword>
<comment type="caution">
    <text evidence="3">The sequence shown here is derived from an EMBL/GenBank/DDBJ whole genome shotgun (WGS) entry which is preliminary data.</text>
</comment>
<dbReference type="RefSeq" id="XP_013953579.1">
    <property type="nucleotide sequence ID" value="XM_014098104.1"/>
</dbReference>
<dbReference type="InterPro" id="IPR001138">
    <property type="entry name" value="Zn2Cys6_DnaBD"/>
</dbReference>
<dbReference type="GO" id="GO:0000981">
    <property type="term" value="F:DNA-binding transcription factor activity, RNA polymerase II-specific"/>
    <property type="evidence" value="ECO:0007669"/>
    <property type="project" value="InterPro"/>
</dbReference>
<sequence>SSTEVNMAKHSRRPHKKSRAGCINCKRRKIKCDETKPRCSSCLSFGIVCSWPTLDQQSPKAPKRAIVYADELLPRAASCRRRRGRPRNDWRILPSDAWNESNANSAVATLNMTDTGTHADGLNLEDTELLLHFVQSTAQSLSGGLSPDDRITKFWTTNAPLIGLSYPFVLHLIYALTAYHIAVQCSDEERKLHYKTLASKHLARGTAGLASTTSHLDDNNCGAAYLGATLMCYCNFAAGPGGPEDLMICYLGNKQNIRWINLVSGLRLIREAFTPSALFAGLMSPLSPLPGSPAKKAPQMPLCKKLGQAQLQWHSALADLKRFVILQEGTYAKLCLHPIAELVKLFEGIYGDESGNCGVSQDYQYVLGWLYRLYGEYIQAIRSEDSAALAILTYFAVLLKTVEEWWLKGWAEHVCIAIRDIVNGNLGPLIDWPINHVFVSHELEPKYSWHRKRHGQYTNTLRNYKFHIKAYC</sequence>
<dbReference type="SMART" id="SM00066">
    <property type="entry name" value="GAL4"/>
    <property type="match status" value="1"/>
</dbReference>
<accession>G9N0U5</accession>
<dbReference type="Proteomes" id="UP000007115">
    <property type="component" value="Unassembled WGS sequence"/>
</dbReference>
<dbReference type="VEuPathDB" id="FungiDB:TRIVIDRAFT_156269"/>
<name>G9N0U5_HYPVG</name>
<evidence type="ECO:0000313" key="4">
    <source>
        <dbReference type="Proteomes" id="UP000007115"/>
    </source>
</evidence>
<dbReference type="PANTHER" id="PTHR47657">
    <property type="entry name" value="STEROL REGULATORY ELEMENT-BINDING PROTEIN ECM22"/>
    <property type="match status" value="1"/>
</dbReference>